<reference evidence="5 6" key="1">
    <citation type="submission" date="2016-10" db="EMBL/GenBank/DDBJ databases">
        <authorList>
            <person name="de Groot N.N."/>
        </authorList>
    </citation>
    <scope>NUCLEOTIDE SEQUENCE [LARGE SCALE GENOMIC DNA]</scope>
    <source>
        <strain evidence="5 6">DSM 16981</strain>
    </source>
</reference>
<dbReference type="AlphaFoldDB" id="A0A1H0AQZ6"/>
<dbReference type="SMART" id="SM00882">
    <property type="entry name" value="CoA_trans"/>
    <property type="match status" value="1"/>
</dbReference>
<comment type="similarity">
    <text evidence="1 3">Belongs to the 3-oxoacid CoA-transferase family.</text>
</comment>
<dbReference type="OrthoDB" id="9805230at2"/>
<dbReference type="Pfam" id="PF01144">
    <property type="entry name" value="CoA_trans"/>
    <property type="match status" value="1"/>
</dbReference>
<dbReference type="PIRSF" id="PIRSF000858">
    <property type="entry name" value="SCOT-t"/>
    <property type="match status" value="1"/>
</dbReference>
<protein>
    <submittedName>
        <fullName evidence="5">Propionate CoA-transferase</fullName>
    </submittedName>
</protein>
<dbReference type="RefSeq" id="WP_091652691.1">
    <property type="nucleotide sequence ID" value="NZ_FNHQ01000041.1"/>
</dbReference>
<evidence type="ECO:0000256" key="1">
    <source>
        <dbReference type="ARBA" id="ARBA00007154"/>
    </source>
</evidence>
<accession>A0A1H0AQZ6</accession>
<dbReference type="SUPFAM" id="SSF100950">
    <property type="entry name" value="NagB/RpiA/CoA transferase-like"/>
    <property type="match status" value="2"/>
</dbReference>
<dbReference type="Gene3D" id="3.40.1080.10">
    <property type="entry name" value="Glutaconate Coenzyme A-transferase"/>
    <property type="match status" value="2"/>
</dbReference>
<evidence type="ECO:0000256" key="4">
    <source>
        <dbReference type="PIRSR" id="PIRSR000858-1"/>
    </source>
</evidence>
<name>A0A1H0AQZ6_9FIRM</name>
<organism evidence="5 6">
    <name type="scientific">Megasphaera paucivorans</name>
    <dbReference type="NCBI Taxonomy" id="349095"/>
    <lineage>
        <taxon>Bacteria</taxon>
        <taxon>Bacillati</taxon>
        <taxon>Bacillota</taxon>
        <taxon>Negativicutes</taxon>
        <taxon>Veillonellales</taxon>
        <taxon>Veillonellaceae</taxon>
        <taxon>Megasphaera</taxon>
    </lineage>
</organism>
<dbReference type="GO" id="GO:0046952">
    <property type="term" value="P:ketone body catabolic process"/>
    <property type="evidence" value="ECO:0007669"/>
    <property type="project" value="InterPro"/>
</dbReference>
<keyword evidence="2 3" id="KW-0808">Transferase</keyword>
<sequence length="526" mass="57078">MKRVSIITAEQAAERIKDNHFVTVNGFLASVQPEALTSALETRFLQTGSPRNLTLYYCAGQGNSDGRGGEHFAHEGLLKRVILGHWGTVPAIAAMANACKMEAYNFPQGTLAQHYRDVAAHRIGTFTSVGLETFVDPRLCGGKMNDITKNDLVELQIINGEEQLFYPRMKMDIALIRGTFADEWGNIVMTKEVSPIDALPQAQAVHNSGGEVIVQVEKVVKGGSLDPRLVVIPGIYVDHVVEAESAIYQQQAFGCEFDPSICGEIDIPIETIKSVPLSAKKVIARRAAMLLLDMSSEAVINLGIGIPELISSVAAEEGIGDYLTMTVEAGAVGGVPLGGIRFGASINAECYLGQAAQFDFYDGGGLDLACLGLAQCDGQGNVNVGKFGPRIAGCGGFIDITQNTETVIFCGTFTANGLKEEITSGEIHIIQEGNVKKFLSTIDQITFSGNYAFKHGQKIMYITERAVFEMKEDGIHLTEIAPGIDLQKDILDQMEFTPIVQKIKYMADSLFREQRIGLKEMKRQEG</sequence>
<dbReference type="GO" id="GO:0008410">
    <property type="term" value="F:CoA-transferase activity"/>
    <property type="evidence" value="ECO:0007669"/>
    <property type="project" value="InterPro"/>
</dbReference>
<dbReference type="PANTHER" id="PTHR43293:SF1">
    <property type="entry name" value="ACETATE COA-TRANSFERASE YDIF"/>
    <property type="match status" value="1"/>
</dbReference>
<dbReference type="InterPro" id="IPR014388">
    <property type="entry name" value="3-oxoacid_CoA-transferase"/>
</dbReference>
<keyword evidence="6" id="KW-1185">Reference proteome</keyword>
<dbReference type="EMBL" id="FNHQ01000041">
    <property type="protein sequence ID" value="SDN35958.1"/>
    <property type="molecule type" value="Genomic_DNA"/>
</dbReference>
<dbReference type="InterPro" id="IPR037171">
    <property type="entry name" value="NagB/RpiA_transferase-like"/>
</dbReference>
<evidence type="ECO:0000313" key="6">
    <source>
        <dbReference type="Proteomes" id="UP000199309"/>
    </source>
</evidence>
<feature type="active site" description="5-glutamyl coenzyme A thioester intermediate" evidence="4">
    <location>
        <position position="328"/>
    </location>
</feature>
<evidence type="ECO:0000256" key="3">
    <source>
        <dbReference type="PIRNR" id="PIRNR000858"/>
    </source>
</evidence>
<gene>
    <name evidence="5" type="ORF">SAMN05660299_02580</name>
</gene>
<evidence type="ECO:0000313" key="5">
    <source>
        <dbReference type="EMBL" id="SDN35958.1"/>
    </source>
</evidence>
<evidence type="ECO:0000256" key="2">
    <source>
        <dbReference type="ARBA" id="ARBA00022679"/>
    </source>
</evidence>
<proteinExistence type="inferred from homology"/>
<dbReference type="STRING" id="349095.SAMN05660299_02580"/>
<dbReference type="InterPro" id="IPR004165">
    <property type="entry name" value="CoA_trans_fam_I"/>
</dbReference>
<dbReference type="Proteomes" id="UP000199309">
    <property type="component" value="Unassembled WGS sequence"/>
</dbReference>
<dbReference type="PANTHER" id="PTHR43293">
    <property type="entry name" value="ACETATE COA-TRANSFERASE YDIF"/>
    <property type="match status" value="1"/>
</dbReference>